<sequence>MANFLKKIVDRARSRSISPAKHQRNDYEMWKRMNHQQQSSYYGSQTGTYDYFVHPEYNHHLQNFHASVLLCLN</sequence>
<dbReference type="CTD" id="9951421"/>
<dbReference type="EMBL" id="JH712387">
    <property type="protein sequence ID" value="EFO14571.2"/>
    <property type="molecule type" value="Genomic_DNA"/>
</dbReference>
<dbReference type="KEGG" id="loa:LOAG_13946"/>
<organism evidence="1">
    <name type="scientific">Loa loa</name>
    <name type="common">Eye worm</name>
    <name type="synonym">Filaria loa</name>
    <dbReference type="NCBI Taxonomy" id="7209"/>
    <lineage>
        <taxon>Eukaryota</taxon>
        <taxon>Metazoa</taxon>
        <taxon>Ecdysozoa</taxon>
        <taxon>Nematoda</taxon>
        <taxon>Chromadorea</taxon>
        <taxon>Rhabditida</taxon>
        <taxon>Spirurina</taxon>
        <taxon>Spiruromorpha</taxon>
        <taxon>Filarioidea</taxon>
        <taxon>Onchocercidae</taxon>
        <taxon>Loa</taxon>
    </lineage>
</organism>
<dbReference type="RefSeq" id="XP_003149497.2">
    <property type="nucleotide sequence ID" value="XM_003149449.2"/>
</dbReference>
<dbReference type="InParanoid" id="A0A1S0TJZ1"/>
<gene>
    <name evidence="1" type="ORF">LOAG_13946</name>
</gene>
<proteinExistence type="predicted"/>
<name>A0A1S0TJZ1_LOALO</name>
<reference evidence="1" key="1">
    <citation type="submission" date="2012-04" db="EMBL/GenBank/DDBJ databases">
        <title>The Genome Sequence of Loa loa.</title>
        <authorList>
            <consortium name="The Broad Institute Genome Sequencing Platform"/>
            <consortium name="Broad Institute Genome Sequencing Center for Infectious Disease"/>
            <person name="Nutman T.B."/>
            <person name="Fink D.L."/>
            <person name="Russ C."/>
            <person name="Young S."/>
            <person name="Zeng Q."/>
            <person name="Gargeya S."/>
            <person name="Alvarado L."/>
            <person name="Berlin A."/>
            <person name="Chapman S.B."/>
            <person name="Chen Z."/>
            <person name="Freedman E."/>
            <person name="Gellesch M."/>
            <person name="Goldberg J."/>
            <person name="Griggs A."/>
            <person name="Gujja S."/>
            <person name="Heilman E.R."/>
            <person name="Heiman D."/>
            <person name="Howarth C."/>
            <person name="Mehta T."/>
            <person name="Neiman D."/>
            <person name="Pearson M."/>
            <person name="Roberts A."/>
            <person name="Saif S."/>
            <person name="Shea T."/>
            <person name="Shenoy N."/>
            <person name="Sisk P."/>
            <person name="Stolte C."/>
            <person name="Sykes S."/>
            <person name="White J."/>
            <person name="Yandava C."/>
            <person name="Haas B."/>
            <person name="Henn M.R."/>
            <person name="Nusbaum C."/>
            <person name="Birren B."/>
        </authorList>
    </citation>
    <scope>NUCLEOTIDE SEQUENCE [LARGE SCALE GENOMIC DNA]</scope>
</reference>
<dbReference type="AlphaFoldDB" id="A0A1S0TJZ1"/>
<protein>
    <submittedName>
        <fullName evidence="1">Uncharacterized protein</fullName>
    </submittedName>
</protein>
<evidence type="ECO:0000313" key="1">
    <source>
        <dbReference type="EMBL" id="EFO14571.2"/>
    </source>
</evidence>
<accession>A0A1S0TJZ1</accession>
<dbReference type="OMA" id="NDYELWR"/>
<dbReference type="GeneID" id="9951421"/>